<dbReference type="AlphaFoldDB" id="A0A222VUU1"/>
<dbReference type="KEGG" id="pmad:BAY61_24860"/>
<feature type="compositionally biased region" description="Polar residues" evidence="1">
    <location>
        <begin position="33"/>
        <end position="45"/>
    </location>
</feature>
<dbReference type="EMBL" id="FMZE01000007">
    <property type="protein sequence ID" value="SDD30170.1"/>
    <property type="molecule type" value="Genomic_DNA"/>
</dbReference>
<evidence type="ECO:0000256" key="1">
    <source>
        <dbReference type="SAM" id="MobiDB-lite"/>
    </source>
</evidence>
<dbReference type="Proteomes" id="UP000199494">
    <property type="component" value="Unassembled WGS sequence"/>
</dbReference>
<sequence>MGERTKLAVAALGTAALLTMSGCGEDVAGKPVQQANGQNEPSTPSAPDEVENGFDECALVETEAIAQAIGVDTMYITSREARLQDDGSTRALCQYHPQDVPGLNGMTLSTVTGTDAERFFAPFDKHEVAEIDSIGDATKVVAFEVDGSPTAFIELRTIVGDIGLHLRYQYDQSGGGAMPEANGTALGTIVRSAIEELPGDVAIPEGQPEGVCAEIDLDLAARVLGDELVMSRTLESNAGGATCDLSNGPASLGIIHVTNEDQVAKMATKPELINEDIGDGALVEVAQTPEGQGPLHARVNVGDEIVEIFAHYADSVAQFTTPRPEDLDLVRSVVASVGGQG</sequence>
<accession>A0A222VUU1</accession>
<gene>
    <name evidence="2" type="ORF">SAMN05421630_107194</name>
</gene>
<evidence type="ECO:0000313" key="3">
    <source>
        <dbReference type="Proteomes" id="UP000199494"/>
    </source>
</evidence>
<evidence type="ECO:0000313" key="2">
    <source>
        <dbReference type="EMBL" id="SDD30170.1"/>
    </source>
</evidence>
<feature type="region of interest" description="Disordered" evidence="1">
    <location>
        <begin position="29"/>
        <end position="51"/>
    </location>
</feature>
<dbReference type="PROSITE" id="PS51257">
    <property type="entry name" value="PROKAR_LIPOPROTEIN"/>
    <property type="match status" value="1"/>
</dbReference>
<name>A0A222VUU1_9PSEU</name>
<dbReference type="Pfam" id="PF12079">
    <property type="entry name" value="DUF3558"/>
    <property type="match status" value="1"/>
</dbReference>
<dbReference type="STRING" id="530584.SAMN05421630_107194"/>
<proteinExistence type="predicted"/>
<organism evidence="2 3">
    <name type="scientific">Prauserella marina</name>
    <dbReference type="NCBI Taxonomy" id="530584"/>
    <lineage>
        <taxon>Bacteria</taxon>
        <taxon>Bacillati</taxon>
        <taxon>Actinomycetota</taxon>
        <taxon>Actinomycetes</taxon>
        <taxon>Pseudonocardiales</taxon>
        <taxon>Pseudonocardiaceae</taxon>
        <taxon>Prauserella</taxon>
    </lineage>
</organism>
<dbReference type="InterPro" id="IPR024520">
    <property type="entry name" value="DUF3558"/>
</dbReference>
<dbReference type="RefSeq" id="WP_091807051.1">
    <property type="nucleotide sequence ID" value="NZ_CP016353.1"/>
</dbReference>
<reference evidence="2 3" key="1">
    <citation type="submission" date="2016-10" db="EMBL/GenBank/DDBJ databases">
        <authorList>
            <person name="de Groot N.N."/>
        </authorList>
    </citation>
    <scope>NUCLEOTIDE SEQUENCE [LARGE SCALE GENOMIC DNA]</scope>
    <source>
        <strain evidence="2 3">CGMCC 4.5506</strain>
    </source>
</reference>
<keyword evidence="3" id="KW-1185">Reference proteome</keyword>
<protein>
    <submittedName>
        <fullName evidence="2">Uncharacterized protein</fullName>
    </submittedName>
</protein>
<dbReference type="OrthoDB" id="3685461at2"/>